<keyword evidence="9" id="KW-1185">Reference proteome</keyword>
<evidence type="ECO:0000259" key="7">
    <source>
        <dbReference type="Pfam" id="PF00892"/>
    </source>
</evidence>
<dbReference type="PATRIC" id="fig|167539.5.peg.1553"/>
<dbReference type="KEGG" id="pma:Pro_1477"/>
<dbReference type="OrthoDB" id="557285at2"/>
<comment type="subcellular location">
    <subcellularLocation>
        <location evidence="1">Membrane</location>
        <topology evidence="1">Multi-pass membrane protein</topology>
    </subcellularLocation>
</comment>
<feature type="transmembrane region" description="Helical" evidence="6">
    <location>
        <begin position="89"/>
        <end position="111"/>
    </location>
</feature>
<feature type="transmembrane region" description="Helical" evidence="6">
    <location>
        <begin position="177"/>
        <end position="197"/>
    </location>
</feature>
<dbReference type="HOGENOM" id="CLU_058789_2_0_3"/>
<evidence type="ECO:0000256" key="5">
    <source>
        <dbReference type="ARBA" id="ARBA00023136"/>
    </source>
</evidence>
<dbReference type="STRING" id="167539.Pro_1477"/>
<evidence type="ECO:0000256" key="2">
    <source>
        <dbReference type="ARBA" id="ARBA00007362"/>
    </source>
</evidence>
<evidence type="ECO:0000313" key="9">
    <source>
        <dbReference type="Proteomes" id="UP000001420"/>
    </source>
</evidence>
<dbReference type="AlphaFoldDB" id="Q7VAI5"/>
<feature type="transmembrane region" description="Helical" evidence="6">
    <location>
        <begin position="204"/>
        <end position="223"/>
    </location>
</feature>
<evidence type="ECO:0000256" key="1">
    <source>
        <dbReference type="ARBA" id="ARBA00004141"/>
    </source>
</evidence>
<accession>Q7VAI5</accession>
<dbReference type="PANTHER" id="PTHR22911:SF6">
    <property type="entry name" value="SOLUTE CARRIER FAMILY 35 MEMBER G1"/>
    <property type="match status" value="1"/>
</dbReference>
<dbReference type="Proteomes" id="UP000001420">
    <property type="component" value="Chromosome"/>
</dbReference>
<name>Q7VAI5_PROMA</name>
<evidence type="ECO:0000313" key="8">
    <source>
        <dbReference type="EMBL" id="AAQ00521.1"/>
    </source>
</evidence>
<sequence>MLSGIIGIAIGDSLYITALKKIGTRKTLTVEATSPIIASLLGSFMLNEVLQLKVWIGVLIVTISLIGIASQNVDENNNFKFNSINQKGFFFAFLSVFCAVVAAALSRIVLLNSSLNPFQTTEIRLLGSVLALLLSVNLNLIRSIKELPPANKIRLFYATFLGTNLGILLQQNVFQSLPIGLGWTLLSTSPAISLLFARAEGEKVNWKSIVLTGTTILGVSIVFI</sequence>
<feature type="transmembrane region" description="Helical" evidence="6">
    <location>
        <begin position="52"/>
        <end position="69"/>
    </location>
</feature>
<dbReference type="eggNOG" id="COG0697">
    <property type="taxonomic scope" value="Bacteria"/>
</dbReference>
<evidence type="ECO:0000256" key="6">
    <source>
        <dbReference type="SAM" id="Phobius"/>
    </source>
</evidence>
<dbReference type="Pfam" id="PF00892">
    <property type="entry name" value="EamA"/>
    <property type="match status" value="2"/>
</dbReference>
<feature type="transmembrane region" description="Helical" evidence="6">
    <location>
        <begin position="123"/>
        <end position="141"/>
    </location>
</feature>
<dbReference type="EMBL" id="AE017126">
    <property type="protein sequence ID" value="AAQ00521.1"/>
    <property type="molecule type" value="Genomic_DNA"/>
</dbReference>
<reference evidence="8 9" key="1">
    <citation type="journal article" date="2003" name="Proc. Natl. Acad. Sci. U.S.A.">
        <title>Genome sequence of the cyanobacterium Prochlorococcus marinus SS120, a nearly minimal oxyphototrophic genome.</title>
        <authorList>
            <person name="Dufresne A."/>
            <person name="Salanoubat M."/>
            <person name="Partensky F."/>
            <person name="Artiguenave F."/>
            <person name="Axmann I.M."/>
            <person name="Barbe V."/>
            <person name="Duprat S."/>
            <person name="Galperin M.Y."/>
            <person name="Koonin E.V."/>
            <person name="Le Gall F."/>
            <person name="Makarova K.S."/>
            <person name="Ostrowski M."/>
            <person name="Oztas S."/>
            <person name="Robert C."/>
            <person name="Rogozin I.B."/>
            <person name="Scanlan D.J."/>
            <person name="Tandeau de Marsac N."/>
            <person name="Weissenbach J."/>
            <person name="Wincker P."/>
            <person name="Wolf Y.I."/>
            <person name="Hess W.R."/>
        </authorList>
    </citation>
    <scope>NUCLEOTIDE SEQUENCE [LARGE SCALE GENOMIC DNA]</scope>
    <source>
        <strain evidence="9">SARG / CCMP1375 / SS120</strain>
    </source>
</reference>
<proteinExistence type="inferred from homology"/>
<evidence type="ECO:0000256" key="4">
    <source>
        <dbReference type="ARBA" id="ARBA00022989"/>
    </source>
</evidence>
<protein>
    <submittedName>
        <fullName evidence="8">Permease of the drug/metabolite transporter, DMT superfamily</fullName>
    </submittedName>
</protein>
<feature type="domain" description="EamA" evidence="7">
    <location>
        <begin position="87"/>
        <end position="223"/>
    </location>
</feature>
<dbReference type="SUPFAM" id="SSF103481">
    <property type="entry name" value="Multidrug resistance efflux transporter EmrE"/>
    <property type="match status" value="1"/>
</dbReference>
<keyword evidence="5 6" id="KW-0472">Membrane</keyword>
<feature type="domain" description="EamA" evidence="7">
    <location>
        <begin position="2"/>
        <end position="68"/>
    </location>
</feature>
<keyword evidence="3 6" id="KW-0812">Transmembrane</keyword>
<dbReference type="InterPro" id="IPR000620">
    <property type="entry name" value="EamA_dom"/>
</dbReference>
<dbReference type="EnsemblBacteria" id="AAQ00521">
    <property type="protein sequence ID" value="AAQ00521"/>
    <property type="gene ID" value="Pro_1477"/>
</dbReference>
<dbReference type="PANTHER" id="PTHR22911">
    <property type="entry name" value="ACYL-MALONYL CONDENSING ENZYME-RELATED"/>
    <property type="match status" value="1"/>
</dbReference>
<organism evidence="8 9">
    <name type="scientific">Prochlorococcus marinus (strain SARG / CCMP1375 / SS120)</name>
    <dbReference type="NCBI Taxonomy" id="167539"/>
    <lineage>
        <taxon>Bacteria</taxon>
        <taxon>Bacillati</taxon>
        <taxon>Cyanobacteriota</taxon>
        <taxon>Cyanophyceae</taxon>
        <taxon>Synechococcales</taxon>
        <taxon>Prochlorococcaceae</taxon>
        <taxon>Prochlorococcus</taxon>
    </lineage>
</organism>
<comment type="similarity">
    <text evidence="2">Belongs to the EamA transporter family.</text>
</comment>
<evidence type="ECO:0000256" key="3">
    <source>
        <dbReference type="ARBA" id="ARBA00022692"/>
    </source>
</evidence>
<dbReference type="GO" id="GO:0016020">
    <property type="term" value="C:membrane"/>
    <property type="evidence" value="ECO:0007669"/>
    <property type="project" value="UniProtKB-SubCell"/>
</dbReference>
<keyword evidence="4 6" id="KW-1133">Transmembrane helix</keyword>
<feature type="transmembrane region" description="Helical" evidence="6">
    <location>
        <begin position="153"/>
        <end position="171"/>
    </location>
</feature>
<dbReference type="InterPro" id="IPR037185">
    <property type="entry name" value="EmrE-like"/>
</dbReference>
<gene>
    <name evidence="8" type="primary">rhaT</name>
    <name evidence="8" type="ordered locus">Pro_1477</name>
</gene>